<dbReference type="Gene3D" id="3.40.50.80">
    <property type="entry name" value="Nucleotide-binding domain of ferredoxin-NADP reductase (FNR) module"/>
    <property type="match status" value="1"/>
</dbReference>
<dbReference type="GO" id="GO:0010181">
    <property type="term" value="F:FMN binding"/>
    <property type="evidence" value="ECO:0007669"/>
    <property type="project" value="TreeGrafter"/>
</dbReference>
<gene>
    <name evidence="4" type="ORF">CCAN11_2280009</name>
</gene>
<sequence length="321" mass="37401">MKTFFENHPPMADFFILPWWDLARMPILIFCKFCFFKQKFLLRKLPNAQALLPIYTINDQSFEDFTQWVNLWAEKHQISLTIEANNLQRKKHKQQLFEVVQKSVINQDDTFLITLKIIGNKSFQSGDLLGITSDVDQRERLYSIGKISKKSILLSIKKHEKGLISNLLYTTNIGDILKARIIKNTSFHFPHRATKVMCIATGTGIAPFLGMMAHRPKAEIYLFWGGKTQKSFEIYRPWISSKIFCEFAFSQNTPKQYVQDLISERRTLVAELLSQRGTIMICGSVAMQKEILEVLENICKNQLNKPLHHFQNRGQLRMDCY</sequence>
<dbReference type="GO" id="GO:0003958">
    <property type="term" value="F:NADPH-hemoprotein reductase activity"/>
    <property type="evidence" value="ECO:0007669"/>
    <property type="project" value="UniProtKB-EC"/>
</dbReference>
<protein>
    <recommendedName>
        <fullName evidence="2">NADPH--hemoprotein reductase</fullName>
        <ecNumber evidence="2">1.6.2.4</ecNumber>
    </recommendedName>
</protein>
<dbReference type="SUPFAM" id="SSF52343">
    <property type="entry name" value="Ferredoxin reductase-like, C-terminal NADP-linked domain"/>
    <property type="match status" value="1"/>
</dbReference>
<dbReference type="PANTHER" id="PTHR19384:SF17">
    <property type="entry name" value="NADPH--CYTOCHROME P450 REDUCTASE"/>
    <property type="match status" value="1"/>
</dbReference>
<evidence type="ECO:0000313" key="5">
    <source>
        <dbReference type="Proteomes" id="UP000039370"/>
    </source>
</evidence>
<proteinExistence type="predicted"/>
<name>A0A0B7IHF3_9FLAO</name>
<keyword evidence="1" id="KW-0285">Flavoprotein</keyword>
<evidence type="ECO:0000259" key="3">
    <source>
        <dbReference type="Pfam" id="PF00175"/>
    </source>
</evidence>
<dbReference type="InterPro" id="IPR001433">
    <property type="entry name" value="OxRdtase_FAD/NAD-bd"/>
</dbReference>
<evidence type="ECO:0000256" key="2">
    <source>
        <dbReference type="ARBA" id="ARBA00023797"/>
    </source>
</evidence>
<dbReference type="PANTHER" id="PTHR19384">
    <property type="entry name" value="NITRIC OXIDE SYNTHASE-RELATED"/>
    <property type="match status" value="1"/>
</dbReference>
<dbReference type="AlphaFoldDB" id="A0A0B7IHF3"/>
<dbReference type="SUPFAM" id="SSF63380">
    <property type="entry name" value="Riboflavin synthase domain-like"/>
    <property type="match status" value="1"/>
</dbReference>
<dbReference type="Pfam" id="PF00175">
    <property type="entry name" value="NAD_binding_1"/>
    <property type="match status" value="1"/>
</dbReference>
<reference evidence="5" key="1">
    <citation type="submission" date="2015-01" db="EMBL/GenBank/DDBJ databases">
        <authorList>
            <person name="MANFREDI Pablo"/>
        </authorList>
    </citation>
    <scope>NUCLEOTIDE SEQUENCE [LARGE SCALE GENOMIC DNA]</scope>
    <source>
        <strain evidence="5">Cc11</strain>
    </source>
</reference>
<dbReference type="Proteomes" id="UP000039370">
    <property type="component" value="Unassembled WGS sequence"/>
</dbReference>
<dbReference type="EMBL" id="CDOK01000144">
    <property type="protein sequence ID" value="CEN51255.1"/>
    <property type="molecule type" value="Genomic_DNA"/>
</dbReference>
<keyword evidence="4" id="KW-0560">Oxidoreductase</keyword>
<dbReference type="GO" id="GO:0050660">
    <property type="term" value="F:flavin adenine dinucleotide binding"/>
    <property type="evidence" value="ECO:0007669"/>
    <property type="project" value="TreeGrafter"/>
</dbReference>
<accession>A0A0B7IHF3</accession>
<dbReference type="InterPro" id="IPR039261">
    <property type="entry name" value="FNR_nucleotide-bd"/>
</dbReference>
<dbReference type="InterPro" id="IPR017938">
    <property type="entry name" value="Riboflavin_synthase-like_b-brl"/>
</dbReference>
<organism evidence="4 5">
    <name type="scientific">Capnocytophaga canimorsus</name>
    <dbReference type="NCBI Taxonomy" id="28188"/>
    <lineage>
        <taxon>Bacteria</taxon>
        <taxon>Pseudomonadati</taxon>
        <taxon>Bacteroidota</taxon>
        <taxon>Flavobacteriia</taxon>
        <taxon>Flavobacteriales</taxon>
        <taxon>Flavobacteriaceae</taxon>
        <taxon>Capnocytophaga</taxon>
    </lineage>
</organism>
<feature type="domain" description="Oxidoreductase FAD/NAD(P)-binding" evidence="3">
    <location>
        <begin position="199"/>
        <end position="290"/>
    </location>
</feature>
<evidence type="ECO:0000256" key="1">
    <source>
        <dbReference type="ARBA" id="ARBA00022630"/>
    </source>
</evidence>
<dbReference type="GO" id="GO:0005829">
    <property type="term" value="C:cytosol"/>
    <property type="evidence" value="ECO:0007669"/>
    <property type="project" value="TreeGrafter"/>
</dbReference>
<dbReference type="EC" id="1.6.2.4" evidence="2"/>
<evidence type="ECO:0000313" key="4">
    <source>
        <dbReference type="EMBL" id="CEN51255.1"/>
    </source>
</evidence>